<dbReference type="AlphaFoldDB" id="A0A7M4F6A3"/>
<evidence type="ECO:0000313" key="1">
    <source>
        <dbReference type="Ensembl" id="ENSCPRP00005018517.1"/>
    </source>
</evidence>
<protein>
    <submittedName>
        <fullName evidence="1">Uncharacterized protein</fullName>
    </submittedName>
</protein>
<keyword evidence="2" id="KW-1185">Reference proteome</keyword>
<dbReference type="Proteomes" id="UP000594220">
    <property type="component" value="Unplaced"/>
</dbReference>
<sequence>EISCLLQLCLNCPVHLHTPLLVTNCFAVYPQVFIIYSDYFCHRYSLTIFFFNIYLVRRIFWLKNDKSFDLSNLITYFKHVLYIWLLQRSLVKLSNQCTLKFYRDCNLCHWKRLLQHCLCLIMFS</sequence>
<dbReference type="Ensembl" id="ENSCPRT00005021675.1">
    <property type="protein sequence ID" value="ENSCPRP00005018517.1"/>
    <property type="gene ID" value="ENSCPRG00005012953.1"/>
</dbReference>
<organism evidence="1 2">
    <name type="scientific">Crocodylus porosus</name>
    <name type="common">Saltwater crocodile</name>
    <name type="synonym">Estuarine crocodile</name>
    <dbReference type="NCBI Taxonomy" id="8502"/>
    <lineage>
        <taxon>Eukaryota</taxon>
        <taxon>Metazoa</taxon>
        <taxon>Chordata</taxon>
        <taxon>Craniata</taxon>
        <taxon>Vertebrata</taxon>
        <taxon>Euteleostomi</taxon>
        <taxon>Archelosauria</taxon>
        <taxon>Archosauria</taxon>
        <taxon>Crocodylia</taxon>
        <taxon>Longirostres</taxon>
        <taxon>Crocodylidae</taxon>
        <taxon>Crocodylus</taxon>
    </lineage>
</organism>
<name>A0A7M4F6A3_CROPO</name>
<accession>A0A7M4F6A3</accession>
<reference evidence="1" key="2">
    <citation type="submission" date="2025-09" db="UniProtKB">
        <authorList>
            <consortium name="Ensembl"/>
        </authorList>
    </citation>
    <scope>IDENTIFICATION</scope>
</reference>
<evidence type="ECO:0000313" key="2">
    <source>
        <dbReference type="Proteomes" id="UP000594220"/>
    </source>
</evidence>
<reference evidence="1" key="1">
    <citation type="submission" date="2025-08" db="UniProtKB">
        <authorList>
            <consortium name="Ensembl"/>
        </authorList>
    </citation>
    <scope>IDENTIFICATION</scope>
</reference>
<proteinExistence type="predicted"/>